<dbReference type="InterPro" id="IPR009056">
    <property type="entry name" value="Cyt_c-like_dom"/>
</dbReference>
<dbReference type="GO" id="GO:0042597">
    <property type="term" value="C:periplasmic space"/>
    <property type="evidence" value="ECO:0007669"/>
    <property type="project" value="UniProtKB-SubCell"/>
</dbReference>
<dbReference type="SUPFAM" id="SSF46626">
    <property type="entry name" value="Cytochrome c"/>
    <property type="match status" value="2"/>
</dbReference>
<protein>
    <submittedName>
        <fullName evidence="11">Cytochrome c peroxidase</fullName>
    </submittedName>
</protein>
<dbReference type="PANTHER" id="PTHR30600:SF10">
    <property type="entry name" value="BLL6722 PROTEIN"/>
    <property type="match status" value="1"/>
</dbReference>
<keyword evidence="7 9" id="KW-0408">Iron</keyword>
<evidence type="ECO:0000256" key="3">
    <source>
        <dbReference type="ARBA" id="ARBA00022723"/>
    </source>
</evidence>
<evidence type="ECO:0000256" key="8">
    <source>
        <dbReference type="PIRSR" id="PIRSR000294-1"/>
    </source>
</evidence>
<keyword evidence="11" id="KW-0575">Peroxidase</keyword>
<dbReference type="PROSITE" id="PS51007">
    <property type="entry name" value="CYTC"/>
    <property type="match status" value="1"/>
</dbReference>
<comment type="cofactor">
    <cofactor evidence="8">
        <name>heme</name>
        <dbReference type="ChEBI" id="CHEBI:30413"/>
    </cofactor>
    <text evidence="8">Binds 2 heme groups.</text>
</comment>
<feature type="binding site" description="covalent" evidence="8">
    <location>
        <position position="234"/>
    </location>
    <ligand>
        <name>heme c</name>
        <dbReference type="ChEBI" id="CHEBI:61717"/>
        <label>2</label>
    </ligand>
</feature>
<dbReference type="Gene3D" id="1.10.760.10">
    <property type="entry name" value="Cytochrome c-like domain"/>
    <property type="match status" value="2"/>
</dbReference>
<dbReference type="InterPro" id="IPR026259">
    <property type="entry name" value="MauG/Cytc_peroxidase"/>
</dbReference>
<dbReference type="PIRSF" id="PIRSF000294">
    <property type="entry name" value="Cytochrome-c_peroxidase"/>
    <property type="match status" value="1"/>
</dbReference>
<evidence type="ECO:0000256" key="4">
    <source>
        <dbReference type="ARBA" id="ARBA00022729"/>
    </source>
</evidence>
<reference evidence="11 12" key="1">
    <citation type="submission" date="2016-10" db="EMBL/GenBank/DDBJ databases">
        <authorList>
            <person name="de Groot N.N."/>
        </authorList>
    </citation>
    <scope>NUCLEOTIDE SEQUENCE [LARGE SCALE GENOMIC DNA]</scope>
    <source>
        <strain evidence="11 12">MAR_2009_71</strain>
    </source>
</reference>
<organism evidence="11 12">
    <name type="scientific">Maribacter dokdonensis</name>
    <dbReference type="NCBI Taxonomy" id="320912"/>
    <lineage>
        <taxon>Bacteria</taxon>
        <taxon>Pseudomonadati</taxon>
        <taxon>Bacteroidota</taxon>
        <taxon>Flavobacteriia</taxon>
        <taxon>Flavobacteriales</taxon>
        <taxon>Flavobacteriaceae</taxon>
        <taxon>Maribacter</taxon>
    </lineage>
</organism>
<feature type="binding site" description="axial binding residue" evidence="9">
    <location>
        <position position="238"/>
    </location>
    <ligand>
        <name>heme c</name>
        <dbReference type="ChEBI" id="CHEBI:61717"/>
        <label>2</label>
    </ligand>
    <ligandPart>
        <name>Fe</name>
        <dbReference type="ChEBI" id="CHEBI:18248"/>
    </ligandPart>
</feature>
<dbReference type="EMBL" id="FNTB01000001">
    <property type="protein sequence ID" value="SEB60493.1"/>
    <property type="molecule type" value="Genomic_DNA"/>
</dbReference>
<feature type="domain" description="Cytochrome c" evidence="10">
    <location>
        <begin position="221"/>
        <end position="347"/>
    </location>
</feature>
<comment type="PTM">
    <text evidence="8">Binds 2 heme groups per subunit.</text>
</comment>
<dbReference type="PANTHER" id="PTHR30600">
    <property type="entry name" value="CYTOCHROME C PEROXIDASE-RELATED"/>
    <property type="match status" value="1"/>
</dbReference>
<evidence type="ECO:0000256" key="5">
    <source>
        <dbReference type="ARBA" id="ARBA00022764"/>
    </source>
</evidence>
<keyword evidence="4" id="KW-0732">Signal</keyword>
<feature type="binding site" description="covalent" evidence="8">
    <location>
        <position position="237"/>
    </location>
    <ligand>
        <name>heme c</name>
        <dbReference type="ChEBI" id="CHEBI:61717"/>
        <label>2</label>
    </ligand>
</feature>
<feature type="binding site" description="axial binding residue" evidence="9">
    <location>
        <position position="93"/>
    </location>
    <ligand>
        <name>heme c</name>
        <dbReference type="ChEBI" id="CHEBI:61717"/>
        <label>1</label>
    </ligand>
    <ligandPart>
        <name>Fe</name>
        <dbReference type="ChEBI" id="CHEBI:18248"/>
    </ligandPart>
</feature>
<name>A0A1H4KQ26_9FLAO</name>
<dbReference type="InterPro" id="IPR036909">
    <property type="entry name" value="Cyt_c-like_dom_sf"/>
</dbReference>
<dbReference type="GO" id="GO:0020037">
    <property type="term" value="F:heme binding"/>
    <property type="evidence" value="ECO:0007669"/>
    <property type="project" value="InterPro"/>
</dbReference>
<accession>A0A1H4KQ26</accession>
<dbReference type="GO" id="GO:0009055">
    <property type="term" value="F:electron transfer activity"/>
    <property type="evidence" value="ECO:0007669"/>
    <property type="project" value="InterPro"/>
</dbReference>
<feature type="binding site" description="covalent" evidence="8">
    <location>
        <position position="92"/>
    </location>
    <ligand>
        <name>heme c</name>
        <dbReference type="ChEBI" id="CHEBI:61717"/>
        <label>1</label>
    </ligand>
</feature>
<feature type="binding site" description="covalent" evidence="8">
    <location>
        <position position="89"/>
    </location>
    <ligand>
        <name>heme c</name>
        <dbReference type="ChEBI" id="CHEBI:61717"/>
        <label>1</label>
    </ligand>
</feature>
<sequence length="360" mass="40189">MGSLSFSGPVLKLKQMRYLFWVLLLVCLVSCNNEEYLPLENTLLTVEVPENFPDLVYDIEANPPTQLGFELGKKLFYDGKLSSNGFISCGFCHEQNFAFTHHGHQFSHGVDDLEGTRNTPAIANMAFFNEFAWDGATSHLDLFPIIPITNEVEMGETMTGVINKLIADSEYQQQFENAFEEGGVNAENFLKALSQFMVMMISSNSKYDKFVRNEEGGELTEVEAYGLTVFQQKCATCHATDLFTDGSFRNNGLPPNPQLNDVGRAEVSGSVNDNYKFKVPSLRNVALTAPYMHDGRFGSLESVLNFYANGVVDSETLDDSLRTDDGLGIALSDAEKEGLLAFFELLTDETFINDERFSEY</sequence>
<keyword evidence="6" id="KW-0560">Oxidoreductase</keyword>
<proteinExistence type="predicted"/>
<gene>
    <name evidence="11" type="ORF">SAMN05192540_1030</name>
</gene>
<evidence type="ECO:0000256" key="7">
    <source>
        <dbReference type="ARBA" id="ARBA00023004"/>
    </source>
</evidence>
<dbReference type="GO" id="GO:0004130">
    <property type="term" value="F:cytochrome-c peroxidase activity"/>
    <property type="evidence" value="ECO:0007669"/>
    <property type="project" value="TreeGrafter"/>
</dbReference>
<comment type="subcellular location">
    <subcellularLocation>
        <location evidence="1">Periplasm</location>
    </subcellularLocation>
</comment>
<keyword evidence="2 8" id="KW-0349">Heme</keyword>
<keyword evidence="3 9" id="KW-0479">Metal-binding</keyword>
<dbReference type="InterPro" id="IPR004852">
    <property type="entry name" value="Di-haem_cyt_c_peroxidsae"/>
</dbReference>
<evidence type="ECO:0000256" key="9">
    <source>
        <dbReference type="PIRSR" id="PIRSR000294-2"/>
    </source>
</evidence>
<dbReference type="AlphaFoldDB" id="A0A1H4KQ26"/>
<evidence type="ECO:0000256" key="6">
    <source>
        <dbReference type="ARBA" id="ARBA00023002"/>
    </source>
</evidence>
<dbReference type="Pfam" id="PF03150">
    <property type="entry name" value="CCP_MauG"/>
    <property type="match status" value="1"/>
</dbReference>
<keyword evidence="5" id="KW-0574">Periplasm</keyword>
<evidence type="ECO:0000259" key="10">
    <source>
        <dbReference type="PROSITE" id="PS51007"/>
    </source>
</evidence>
<evidence type="ECO:0000256" key="2">
    <source>
        <dbReference type="ARBA" id="ARBA00022617"/>
    </source>
</evidence>
<evidence type="ECO:0000256" key="1">
    <source>
        <dbReference type="ARBA" id="ARBA00004418"/>
    </source>
</evidence>
<evidence type="ECO:0000313" key="11">
    <source>
        <dbReference type="EMBL" id="SEB60493.1"/>
    </source>
</evidence>
<dbReference type="Proteomes" id="UP000183038">
    <property type="component" value="Unassembled WGS sequence"/>
</dbReference>
<dbReference type="GO" id="GO:0046872">
    <property type="term" value="F:metal ion binding"/>
    <property type="evidence" value="ECO:0007669"/>
    <property type="project" value="UniProtKB-KW"/>
</dbReference>
<dbReference type="InterPro" id="IPR051395">
    <property type="entry name" value="Cytochrome_c_Peroxidase/MauG"/>
</dbReference>
<evidence type="ECO:0000313" key="12">
    <source>
        <dbReference type="Proteomes" id="UP000183038"/>
    </source>
</evidence>